<reference evidence="1 2" key="1">
    <citation type="submission" date="2019-09" db="EMBL/GenBank/DDBJ databases">
        <authorList>
            <person name="Chandra G."/>
            <person name="Truman W A."/>
        </authorList>
    </citation>
    <scope>NUCLEOTIDE SEQUENCE [LARGE SCALE GENOMIC DNA]</scope>
    <source>
        <strain evidence="1">PS880</strain>
    </source>
</reference>
<proteinExistence type="predicted"/>
<accession>A0A5E7NPT3</accession>
<name>A0A5E7NPT3_PSEFL</name>
<dbReference type="Proteomes" id="UP000375525">
    <property type="component" value="Unassembled WGS sequence"/>
</dbReference>
<evidence type="ECO:0000313" key="2">
    <source>
        <dbReference type="Proteomes" id="UP000375525"/>
    </source>
</evidence>
<dbReference type="EMBL" id="CABVIH010000026">
    <property type="protein sequence ID" value="VVP39304.1"/>
    <property type="molecule type" value="Genomic_DNA"/>
</dbReference>
<sequence>MRADRGRAGEGDFGNAFAGGQRFAGLFAIALHDVQHTGRQQVANQLDQYGNAQRSLLGRLEHHAVTGSQCWGEFPGGHQDREVPRDDLPDHTQWFMNVIGDGVAVDLGRAAFLGADATGEVAEMVGRQRDVGVEGFANGFAVVPGFGDCQQFEILLDAVGDFQQHQRTRLGGRGTPGIGSGVGSVQGLVDVFGGGAREFGNRLAIHWRGIGEVLTFDRRDELAADVVTVFGLKRNDSAFSTGVSVTHGGILLGFCAYKGERMCACISVEQRSGHCLAGQANQGLA</sequence>
<dbReference type="AlphaFoldDB" id="A0A5E7NPT3"/>
<gene>
    <name evidence="1" type="ORF">PS880_04759</name>
</gene>
<protein>
    <submittedName>
        <fullName evidence="1">Uncharacterized protein</fullName>
    </submittedName>
</protein>
<organism evidence="1 2">
    <name type="scientific">Pseudomonas fluorescens</name>
    <dbReference type="NCBI Taxonomy" id="294"/>
    <lineage>
        <taxon>Bacteria</taxon>
        <taxon>Pseudomonadati</taxon>
        <taxon>Pseudomonadota</taxon>
        <taxon>Gammaproteobacteria</taxon>
        <taxon>Pseudomonadales</taxon>
        <taxon>Pseudomonadaceae</taxon>
        <taxon>Pseudomonas</taxon>
    </lineage>
</organism>
<evidence type="ECO:0000313" key="1">
    <source>
        <dbReference type="EMBL" id="VVP39304.1"/>
    </source>
</evidence>